<name>A0A830C518_9LAMI</name>
<dbReference type="OrthoDB" id="653734at2759"/>
<dbReference type="PANTHER" id="PTHR33286">
    <property type="entry name" value="BIFUNCTIONAL INHIBITOR/LIPID-TRANSFER PROTEIN/SEED STORAGE 2S ALBUMIN SUPERFAMILY PROTEIN"/>
    <property type="match status" value="1"/>
</dbReference>
<feature type="signal peptide" evidence="1">
    <location>
        <begin position="1"/>
        <end position="22"/>
    </location>
</feature>
<feature type="chain" id="PRO_5032872283" description="Bifunctional inhibitor/plant lipid transfer protein/seed storage helical domain-containing protein" evidence="1">
    <location>
        <begin position="23"/>
        <end position="121"/>
    </location>
</feature>
<dbReference type="EMBL" id="BMAC01000406">
    <property type="protein sequence ID" value="GFP95817.1"/>
    <property type="molecule type" value="Genomic_DNA"/>
</dbReference>
<evidence type="ECO:0000256" key="1">
    <source>
        <dbReference type="SAM" id="SignalP"/>
    </source>
</evidence>
<keyword evidence="1" id="KW-0732">Signal</keyword>
<evidence type="ECO:0008006" key="4">
    <source>
        <dbReference type="Google" id="ProtNLM"/>
    </source>
</evidence>
<dbReference type="PANTHER" id="PTHR33286:SF1">
    <property type="entry name" value="OS01G0800600 PROTEIN"/>
    <property type="match status" value="1"/>
</dbReference>
<proteinExistence type="predicted"/>
<evidence type="ECO:0000313" key="2">
    <source>
        <dbReference type="EMBL" id="GFP95817.1"/>
    </source>
</evidence>
<accession>A0A830C518</accession>
<reference evidence="2" key="1">
    <citation type="submission" date="2020-07" db="EMBL/GenBank/DDBJ databases">
        <title>Ethylene signaling mediates host invasion by parasitic plants.</title>
        <authorList>
            <person name="Yoshida S."/>
        </authorList>
    </citation>
    <scope>NUCLEOTIDE SEQUENCE</scope>
    <source>
        <strain evidence="2">Okayama</strain>
    </source>
</reference>
<gene>
    <name evidence="2" type="ORF">PHJA_001725900</name>
</gene>
<organism evidence="2 3">
    <name type="scientific">Phtheirospermum japonicum</name>
    <dbReference type="NCBI Taxonomy" id="374723"/>
    <lineage>
        <taxon>Eukaryota</taxon>
        <taxon>Viridiplantae</taxon>
        <taxon>Streptophyta</taxon>
        <taxon>Embryophyta</taxon>
        <taxon>Tracheophyta</taxon>
        <taxon>Spermatophyta</taxon>
        <taxon>Magnoliopsida</taxon>
        <taxon>eudicotyledons</taxon>
        <taxon>Gunneridae</taxon>
        <taxon>Pentapetalae</taxon>
        <taxon>asterids</taxon>
        <taxon>lamiids</taxon>
        <taxon>Lamiales</taxon>
        <taxon>Orobanchaceae</taxon>
        <taxon>Orobanchaceae incertae sedis</taxon>
        <taxon>Phtheirospermum</taxon>
    </lineage>
</organism>
<sequence length="121" mass="13662">MAISQTHFIMLVIILTLGVTSTSTNTELISQHHIPPVVKRPRCLGIVNFVVYCASSISTYYPVRGYHRPSERCCRYARKADILHFCEKYMNEEFHSPYKVVAIAKYCGNSIPKGSKCGSKC</sequence>
<keyword evidence="3" id="KW-1185">Reference proteome</keyword>
<dbReference type="AlphaFoldDB" id="A0A830C518"/>
<dbReference type="Proteomes" id="UP000653305">
    <property type="component" value="Unassembled WGS sequence"/>
</dbReference>
<evidence type="ECO:0000313" key="3">
    <source>
        <dbReference type="Proteomes" id="UP000653305"/>
    </source>
</evidence>
<comment type="caution">
    <text evidence="2">The sequence shown here is derived from an EMBL/GenBank/DDBJ whole genome shotgun (WGS) entry which is preliminary data.</text>
</comment>
<protein>
    <recommendedName>
        <fullName evidence="4">Bifunctional inhibitor/plant lipid transfer protein/seed storage helical domain-containing protein</fullName>
    </recommendedName>
</protein>